<keyword evidence="10" id="KW-1185">Reference proteome</keyword>
<dbReference type="OrthoDB" id="9802919at2"/>
<dbReference type="InterPro" id="IPR019533">
    <property type="entry name" value="Peptidase_S26"/>
</dbReference>
<dbReference type="AlphaFoldDB" id="A0A0R2NQJ0"/>
<dbReference type="PRINTS" id="PR00727">
    <property type="entry name" value="LEADERPTASE"/>
</dbReference>
<accession>A0A0R2NQJ0</accession>
<dbReference type="SUPFAM" id="SSF51306">
    <property type="entry name" value="LexA/Signal peptidase"/>
    <property type="match status" value="1"/>
</dbReference>
<keyword evidence="7" id="KW-0645">Protease</keyword>
<feature type="active site" evidence="6">
    <location>
        <position position="84"/>
    </location>
</feature>
<dbReference type="NCBIfam" id="TIGR02227">
    <property type="entry name" value="sigpep_I_bact"/>
    <property type="match status" value="1"/>
</dbReference>
<evidence type="ECO:0000259" key="8">
    <source>
        <dbReference type="Pfam" id="PF10502"/>
    </source>
</evidence>
<comment type="catalytic activity">
    <reaction evidence="1 7">
        <text>Cleavage of hydrophobic, N-terminal signal or leader sequences from secreted and periplasmic proteins.</text>
        <dbReference type="EC" id="3.4.21.89"/>
    </reaction>
</comment>
<dbReference type="PROSITE" id="PS00760">
    <property type="entry name" value="SPASE_I_2"/>
    <property type="match status" value="1"/>
</dbReference>
<dbReference type="GO" id="GO:0004252">
    <property type="term" value="F:serine-type endopeptidase activity"/>
    <property type="evidence" value="ECO:0007669"/>
    <property type="project" value="InterPro"/>
</dbReference>
<evidence type="ECO:0000256" key="1">
    <source>
        <dbReference type="ARBA" id="ARBA00000677"/>
    </source>
</evidence>
<dbReference type="Proteomes" id="UP000051249">
    <property type="component" value="Unassembled WGS sequence"/>
</dbReference>
<evidence type="ECO:0000256" key="5">
    <source>
        <dbReference type="ARBA" id="ARBA00022801"/>
    </source>
</evidence>
<comment type="subcellular location">
    <subcellularLocation>
        <location evidence="2">Cell membrane</location>
        <topology evidence="2">Single-pass type II membrane protein</topology>
    </subcellularLocation>
    <subcellularLocation>
        <location evidence="7">Membrane</location>
        <topology evidence="7">Single-pass type II membrane protein</topology>
    </subcellularLocation>
</comment>
<dbReference type="EC" id="3.4.21.89" evidence="4 7"/>
<dbReference type="GO" id="GO:0009003">
    <property type="term" value="F:signal peptidase activity"/>
    <property type="evidence" value="ECO:0007669"/>
    <property type="project" value="UniProtKB-EC"/>
</dbReference>
<dbReference type="InterPro" id="IPR019757">
    <property type="entry name" value="Pept_S26A_signal_pept_1_Lys-AS"/>
</dbReference>
<name>A0A0R2NQJ0_9LACO</name>
<dbReference type="InterPro" id="IPR036286">
    <property type="entry name" value="LexA/Signal_pep-like_sf"/>
</dbReference>
<feature type="active site" evidence="6">
    <location>
        <position position="39"/>
    </location>
</feature>
<dbReference type="Gene3D" id="2.10.109.10">
    <property type="entry name" value="Umud Fragment, subunit A"/>
    <property type="match status" value="1"/>
</dbReference>
<reference evidence="9 10" key="1">
    <citation type="journal article" date="2015" name="Genome Announc.">
        <title>Expanding the biotechnology potential of lactobacilli through comparative genomics of 213 strains and associated genera.</title>
        <authorList>
            <person name="Sun Z."/>
            <person name="Harris H.M."/>
            <person name="McCann A."/>
            <person name="Guo C."/>
            <person name="Argimon S."/>
            <person name="Zhang W."/>
            <person name="Yang X."/>
            <person name="Jeffery I.B."/>
            <person name="Cooney J.C."/>
            <person name="Kagawa T.F."/>
            <person name="Liu W."/>
            <person name="Song Y."/>
            <person name="Salvetti E."/>
            <person name="Wrobel A."/>
            <person name="Rasinkangas P."/>
            <person name="Parkhill J."/>
            <person name="Rea M.C."/>
            <person name="O'Sullivan O."/>
            <person name="Ritari J."/>
            <person name="Douillard F.P."/>
            <person name="Paul Ross R."/>
            <person name="Yang R."/>
            <person name="Briner A.E."/>
            <person name="Felis G.E."/>
            <person name="de Vos W.M."/>
            <person name="Barrangou R."/>
            <person name="Klaenhammer T.R."/>
            <person name="Caufield P.W."/>
            <person name="Cui Y."/>
            <person name="Zhang H."/>
            <person name="O'Toole P.W."/>
        </authorList>
    </citation>
    <scope>NUCLEOTIDE SEQUENCE [LARGE SCALE GENOMIC DNA]</scope>
    <source>
        <strain evidence="9 10">DSM 23026</strain>
    </source>
</reference>
<dbReference type="GO" id="GO:0005886">
    <property type="term" value="C:plasma membrane"/>
    <property type="evidence" value="ECO:0007669"/>
    <property type="project" value="UniProtKB-SubCell"/>
</dbReference>
<organism evidence="9 10">
    <name type="scientific">Pediococcus argentinicus</name>
    <dbReference type="NCBI Taxonomy" id="480391"/>
    <lineage>
        <taxon>Bacteria</taxon>
        <taxon>Bacillati</taxon>
        <taxon>Bacillota</taxon>
        <taxon>Bacilli</taxon>
        <taxon>Lactobacillales</taxon>
        <taxon>Lactobacillaceae</taxon>
        <taxon>Pediococcus</taxon>
    </lineage>
</organism>
<evidence type="ECO:0000256" key="2">
    <source>
        <dbReference type="ARBA" id="ARBA00004401"/>
    </source>
</evidence>
<keyword evidence="5 7" id="KW-0378">Hydrolase</keyword>
<dbReference type="PATRIC" id="fig|480391.4.peg.631"/>
<evidence type="ECO:0000256" key="7">
    <source>
        <dbReference type="RuleBase" id="RU362042"/>
    </source>
</evidence>
<evidence type="ECO:0000256" key="6">
    <source>
        <dbReference type="PIRSR" id="PIRSR600223-1"/>
    </source>
</evidence>
<dbReference type="InterPro" id="IPR019758">
    <property type="entry name" value="Pept_S26A_signal_pept_1_CS"/>
</dbReference>
<dbReference type="EMBL" id="JQCQ01000002">
    <property type="protein sequence ID" value="KRO26163.1"/>
    <property type="molecule type" value="Genomic_DNA"/>
</dbReference>
<dbReference type="RefSeq" id="WP_057797768.1">
    <property type="nucleotide sequence ID" value="NZ_BJZZ01000002.1"/>
</dbReference>
<evidence type="ECO:0000256" key="3">
    <source>
        <dbReference type="ARBA" id="ARBA00009370"/>
    </source>
</evidence>
<evidence type="ECO:0000313" key="9">
    <source>
        <dbReference type="EMBL" id="KRO26163.1"/>
    </source>
</evidence>
<dbReference type="CDD" id="cd06530">
    <property type="entry name" value="S26_SPase_I"/>
    <property type="match status" value="1"/>
</dbReference>
<evidence type="ECO:0000313" key="10">
    <source>
        <dbReference type="Proteomes" id="UP000051249"/>
    </source>
</evidence>
<comment type="similarity">
    <text evidence="3 7">Belongs to the peptidase S26 family.</text>
</comment>
<evidence type="ECO:0000256" key="4">
    <source>
        <dbReference type="ARBA" id="ARBA00013208"/>
    </source>
</evidence>
<protein>
    <recommendedName>
        <fullName evidence="4 7">Signal peptidase I</fullName>
        <ecNumber evidence="4 7">3.4.21.89</ecNumber>
    </recommendedName>
</protein>
<proteinExistence type="inferred from homology"/>
<gene>
    <name evidence="9" type="ORF">IV88_GL000623</name>
</gene>
<dbReference type="InterPro" id="IPR000223">
    <property type="entry name" value="Pept_S26A_signal_pept_1"/>
</dbReference>
<comment type="caution">
    <text evidence="9">The sequence shown here is derived from an EMBL/GenBank/DDBJ whole genome shotgun (WGS) entry which is preliminary data.</text>
</comment>
<feature type="domain" description="Peptidase S26" evidence="8">
    <location>
        <begin position="10"/>
        <end position="189"/>
    </location>
</feature>
<dbReference type="GO" id="GO:0006465">
    <property type="term" value="P:signal peptide processing"/>
    <property type="evidence" value="ECO:0007669"/>
    <property type="project" value="InterPro"/>
</dbReference>
<dbReference type="PANTHER" id="PTHR43390:SF1">
    <property type="entry name" value="CHLOROPLAST PROCESSING PEPTIDASE"/>
    <property type="match status" value="1"/>
</dbReference>
<sequence length="200" mass="22624">MKSIWSIFKNYIIPIAVGLAIALLIKTYAFSLVKVDGSSMYPNLQNTERVSMIKFLEPKRDNVVVFKAYGVDPRAIDPKILYVKRVIGVPGDTVQYTKSGELLVNNKVVKQDFISKDAQKQGTLQPINKEKTGFDLKSLSKGSEWNSGSVTTVPKGKYFVMGDNREVSNDSRYWGFVPKDKIQGVVKLLPWQNHHEEINR</sequence>
<dbReference type="PANTHER" id="PTHR43390">
    <property type="entry name" value="SIGNAL PEPTIDASE I"/>
    <property type="match status" value="1"/>
</dbReference>
<dbReference type="Pfam" id="PF10502">
    <property type="entry name" value="Peptidase_S26"/>
    <property type="match status" value="1"/>
</dbReference>
<dbReference type="PROSITE" id="PS00761">
    <property type="entry name" value="SPASE_I_3"/>
    <property type="match status" value="1"/>
</dbReference>